<feature type="compositionally biased region" description="Polar residues" evidence="1">
    <location>
        <begin position="118"/>
        <end position="148"/>
    </location>
</feature>
<dbReference type="PANTHER" id="PTHR22949">
    <property type="entry name" value="WHITE COLLAR 2 PROTEIN WC2"/>
    <property type="match status" value="1"/>
</dbReference>
<feature type="compositionally biased region" description="Low complexity" evidence="1">
    <location>
        <begin position="42"/>
        <end position="59"/>
    </location>
</feature>
<dbReference type="Pfam" id="PF26087">
    <property type="entry name" value="DUF8032"/>
    <property type="match status" value="2"/>
</dbReference>
<dbReference type="PANTHER" id="PTHR22949:SF0">
    <property type="entry name" value="RE27538P"/>
    <property type="match status" value="1"/>
</dbReference>
<feature type="region of interest" description="Disordered" evidence="1">
    <location>
        <begin position="421"/>
        <end position="582"/>
    </location>
</feature>
<dbReference type="Proteomes" id="UP001174694">
    <property type="component" value="Unassembled WGS sequence"/>
</dbReference>
<dbReference type="InterPro" id="IPR058345">
    <property type="entry name" value="DUF8032"/>
</dbReference>
<feature type="compositionally biased region" description="Low complexity" evidence="1">
    <location>
        <begin position="429"/>
        <end position="453"/>
    </location>
</feature>
<keyword evidence="3" id="KW-0689">Ribosomal protein</keyword>
<feature type="region of interest" description="Disordered" evidence="1">
    <location>
        <begin position="1"/>
        <end position="148"/>
    </location>
</feature>
<name>A0AA38RZ47_9PEZI</name>
<accession>A0AA38RZ47</accession>
<dbReference type="EMBL" id="JANBVO010000003">
    <property type="protein sequence ID" value="KAJ9155737.1"/>
    <property type="molecule type" value="Genomic_DNA"/>
</dbReference>
<feature type="compositionally biased region" description="Polar residues" evidence="1">
    <location>
        <begin position="179"/>
        <end position="199"/>
    </location>
</feature>
<dbReference type="GO" id="GO:0005840">
    <property type="term" value="C:ribosome"/>
    <property type="evidence" value="ECO:0007669"/>
    <property type="project" value="UniProtKB-KW"/>
</dbReference>
<evidence type="ECO:0000313" key="3">
    <source>
        <dbReference type="EMBL" id="KAJ9155737.1"/>
    </source>
</evidence>
<feature type="compositionally biased region" description="Low complexity" evidence="1">
    <location>
        <begin position="232"/>
        <end position="251"/>
    </location>
</feature>
<gene>
    <name evidence="3" type="ORF">NKR23_g1872</name>
</gene>
<feature type="compositionally biased region" description="Polar residues" evidence="1">
    <location>
        <begin position="61"/>
        <end position="73"/>
    </location>
</feature>
<comment type="caution">
    <text evidence="3">The sequence shown here is derived from an EMBL/GenBank/DDBJ whole genome shotgun (WGS) entry which is preliminary data.</text>
</comment>
<feature type="domain" description="DUF8032" evidence="2">
    <location>
        <begin position="706"/>
        <end position="744"/>
    </location>
</feature>
<reference evidence="3" key="1">
    <citation type="submission" date="2022-07" db="EMBL/GenBank/DDBJ databases">
        <title>Fungi with potential for degradation of polypropylene.</title>
        <authorList>
            <person name="Gostincar C."/>
        </authorList>
    </citation>
    <scope>NUCLEOTIDE SEQUENCE</scope>
    <source>
        <strain evidence="3">EXF-13308</strain>
    </source>
</reference>
<evidence type="ECO:0000256" key="1">
    <source>
        <dbReference type="SAM" id="MobiDB-lite"/>
    </source>
</evidence>
<evidence type="ECO:0000313" key="4">
    <source>
        <dbReference type="Proteomes" id="UP001174694"/>
    </source>
</evidence>
<keyword evidence="3" id="KW-0687">Ribonucleoprotein</keyword>
<feature type="region of interest" description="Disordered" evidence="1">
    <location>
        <begin position="165"/>
        <end position="262"/>
    </location>
</feature>
<keyword evidence="4" id="KW-1185">Reference proteome</keyword>
<feature type="compositionally biased region" description="Basic and acidic residues" evidence="1">
    <location>
        <begin position="564"/>
        <end position="574"/>
    </location>
</feature>
<proteinExistence type="predicted"/>
<feature type="compositionally biased region" description="Low complexity" evidence="1">
    <location>
        <begin position="86"/>
        <end position="96"/>
    </location>
</feature>
<feature type="compositionally biased region" description="Low complexity" evidence="1">
    <location>
        <begin position="200"/>
        <end position="219"/>
    </location>
</feature>
<evidence type="ECO:0000259" key="2">
    <source>
        <dbReference type="Pfam" id="PF26087"/>
    </source>
</evidence>
<sequence>MVVSSMQHHPHHQQQGPAPTHHIQHPRPPSIVHQQHHPQAPPSQSQHTSSYSSAHSIPPVYQQQAQATNTQHPQDLPYYPHPSPYSTPGTTSGYTSADTSDMMAATMPRPPYPPMSYHTPQSNSPASVASPSGHDQQRSLYGQPTSQLHQQSMYYGAAQQAQYGSMPTQPAASPYAQHAPQTQHQSITSQPNMMMSHSGAQHQMAQHPSQQAQAQPAASPRHTKIEAHGLPSQQMQGSAQSASLAASQNSQPPMKFSGYQREASNMSSLSVGLVPPRNTHGDSSTLNPNAAPGPIPATTPLVVRQDQNGVQWIAFEYSRDRVKMEYTIRCDVESVNTDDLPADFKTDNCVYPRACCPKDQYRGNRLQYETECNTVGWALASLNPSLRGKRGLIQRAVDSWRNSNQDPRLRSRRVRRMAKMNNRKAVQSGPHPAHMAGPSGPPGMSAPGAMGPGTSAVAMAKAGMSSMGSLHHPQHHPDGNGHNGGDEVGDGEYMEDQHHHHQAQSQPSSAGTASDDVRQAQVYSQYGYPSNAPPPASMASMHHNPSSGRPSPNYPGSHPIVARRGSDSHAGRDTEPDDLFPDLPEAKRRKFILVEDNDRQSRLRVRVTLAGVDTSEIPDSFRKTTSVYPRSYFPREMQSPPPSATGSRFFQDDISDGEDDGAMQTEGRRGRAVARGDSRGTTMVKVSTTESAELEVAIPRMRARTRGKEVRLNDLGHRMAWLQSRVFAGRTVFLQRALDCYRNKTRSAIEDVRDVAPHYETRVGKRKWSTRAKRGDRRDDE</sequence>
<protein>
    <submittedName>
        <fullName evidence="3">Ribosomal protein l24e</fullName>
    </submittedName>
</protein>
<dbReference type="AlphaFoldDB" id="A0AA38RZ47"/>
<feature type="domain" description="DUF8032" evidence="2">
    <location>
        <begin position="310"/>
        <end position="404"/>
    </location>
</feature>
<organism evidence="3 4">
    <name type="scientific">Pleurostoma richardsiae</name>
    <dbReference type="NCBI Taxonomy" id="41990"/>
    <lineage>
        <taxon>Eukaryota</taxon>
        <taxon>Fungi</taxon>
        <taxon>Dikarya</taxon>
        <taxon>Ascomycota</taxon>
        <taxon>Pezizomycotina</taxon>
        <taxon>Sordariomycetes</taxon>
        <taxon>Sordariomycetidae</taxon>
        <taxon>Calosphaeriales</taxon>
        <taxon>Pleurostomataceae</taxon>
        <taxon>Pleurostoma</taxon>
    </lineage>
</organism>